<keyword evidence="6 8" id="KW-1133">Transmembrane helix</keyword>
<evidence type="ECO:0000256" key="6">
    <source>
        <dbReference type="ARBA" id="ARBA00022989"/>
    </source>
</evidence>
<dbReference type="Gene3D" id="3.40.50.300">
    <property type="entry name" value="P-loop containing nucleotide triphosphate hydrolases"/>
    <property type="match status" value="1"/>
</dbReference>
<dbReference type="Pfam" id="PF06472">
    <property type="entry name" value="ABC_membrane_2"/>
    <property type="match status" value="1"/>
</dbReference>
<accession>A0A0H3K274</accession>
<dbReference type="GO" id="GO:0140359">
    <property type="term" value="F:ABC-type transporter activity"/>
    <property type="evidence" value="ECO:0007669"/>
    <property type="project" value="InterPro"/>
</dbReference>
<evidence type="ECO:0000256" key="8">
    <source>
        <dbReference type="SAM" id="Phobius"/>
    </source>
</evidence>
<proteinExistence type="predicted"/>
<dbReference type="SUPFAM" id="SSF52540">
    <property type="entry name" value="P-loop containing nucleoside triphosphate hydrolases"/>
    <property type="match status" value="1"/>
</dbReference>
<evidence type="ECO:0000256" key="3">
    <source>
        <dbReference type="ARBA" id="ARBA00022692"/>
    </source>
</evidence>
<evidence type="ECO:0000256" key="7">
    <source>
        <dbReference type="ARBA" id="ARBA00023136"/>
    </source>
</evidence>
<dbReference type="InterPro" id="IPR017871">
    <property type="entry name" value="ABC_transporter-like_CS"/>
</dbReference>
<feature type="domain" description="ABC transmembrane type-1" evidence="10">
    <location>
        <begin position="128"/>
        <end position="413"/>
    </location>
</feature>
<name>A0A0H3K274_SYNP6</name>
<feature type="domain" description="ABC transporter" evidence="9">
    <location>
        <begin position="451"/>
        <end position="665"/>
    </location>
</feature>
<feature type="transmembrane region" description="Helical" evidence="8">
    <location>
        <begin position="162"/>
        <end position="183"/>
    </location>
</feature>
<protein>
    <submittedName>
        <fullName evidence="11">ABC transporter ATP-binding protein</fullName>
    </submittedName>
</protein>
<evidence type="ECO:0000259" key="10">
    <source>
        <dbReference type="PROSITE" id="PS50929"/>
    </source>
</evidence>
<gene>
    <name evidence="11" type="ordered locus">syc0902_c</name>
</gene>
<dbReference type="AlphaFoldDB" id="A0A0H3K274"/>
<dbReference type="InterPro" id="IPR050835">
    <property type="entry name" value="ABC_transporter_sub-D"/>
</dbReference>
<dbReference type="KEGG" id="syc:syc0902_c"/>
<dbReference type="CDD" id="cd03223">
    <property type="entry name" value="ABCD_peroxisomal_ALDP"/>
    <property type="match status" value="1"/>
</dbReference>
<dbReference type="InterPro" id="IPR011527">
    <property type="entry name" value="ABC1_TM_dom"/>
</dbReference>
<keyword evidence="5 11" id="KW-0067">ATP-binding</keyword>
<evidence type="ECO:0000256" key="2">
    <source>
        <dbReference type="ARBA" id="ARBA00022448"/>
    </source>
</evidence>
<evidence type="ECO:0000256" key="1">
    <source>
        <dbReference type="ARBA" id="ARBA00004651"/>
    </source>
</evidence>
<dbReference type="EMBL" id="AP008231">
    <property type="protein sequence ID" value="BAD79092.1"/>
    <property type="molecule type" value="Genomic_DNA"/>
</dbReference>
<feature type="transmembrane region" description="Helical" evidence="8">
    <location>
        <begin position="120"/>
        <end position="150"/>
    </location>
</feature>
<dbReference type="Proteomes" id="UP000001175">
    <property type="component" value="Chromosome"/>
</dbReference>
<dbReference type="PROSITE" id="PS00211">
    <property type="entry name" value="ABC_TRANSPORTER_1"/>
    <property type="match status" value="1"/>
</dbReference>
<reference evidence="11 12" key="1">
    <citation type="journal article" date="2007" name="Photosyn. Res.">
        <title>Complete nucleotide sequence of the freshwater unicellular cyanobacterium Synechococcus elongatus PCC 6301 chromosome: gene content and organization.</title>
        <authorList>
            <person name="Sugita C."/>
            <person name="Ogata K."/>
            <person name="Shikata M."/>
            <person name="Jikuya H."/>
            <person name="Takano J."/>
            <person name="Furumichi M."/>
            <person name="Kanehisa M."/>
            <person name="Omata T."/>
            <person name="Sugiura M."/>
            <person name="Sugita M."/>
        </authorList>
    </citation>
    <scope>NUCLEOTIDE SEQUENCE [LARGE SCALE GENOMIC DNA]</scope>
    <source>
        <strain evidence="12">ATCC 27144 / PCC 6301 / SAUG 1402/1</strain>
    </source>
</reference>
<feature type="transmembrane region" description="Helical" evidence="8">
    <location>
        <begin position="272"/>
        <end position="293"/>
    </location>
</feature>
<evidence type="ECO:0000313" key="11">
    <source>
        <dbReference type="EMBL" id="BAD79092.1"/>
    </source>
</evidence>
<sequence length="665" mass="75562">MTASPPEINRFRFDKKLWDSFIQIAQPYFYPLEKNSLWAFSGLLIALLMDVVSLTFFALVGVTKLGAAVLPAQFVDLVAKGLVQQVDAWLQSPFLGICALIFLVGAGVFAAFWRKIRHRWLPWLMLGGLIFLLFAINGINVGITFIARVLENSLVAKEQASFWQFLGIYVLTLVIALPVRGALSYLPLKLGLLWREWLTDDFLRRYFGNRVYYRLDSNSADTAVDNPDQRITEDVKAFTDTTLSFLIQVFDAVLTLISFTAILWTVSKQLTLGLLAYAVIGTAISVLAGTKLIRINFDQLRLEANFRYGMVHVRDNAETIAFYQGEAQERRQVRDRFGQVLLNFDRLIIWNTILSVYQRFYDYFSRIPPYLIVVPLYFSGQQDFGVISQSILAFSQILGALSIITYQIQEISRFAAGVNRLGSFEQVMRTVERTETDRNRPQISTEYGPLLRLVDVILETPDYRKVLVKDLNLSLADQEALLIVGPSGFGKTSLLRAIAGLWNSGQGQIERPSTQDILFLPQRPYMLLGNLRSQLVYPHAPGRFSDAELLDALERVNLRYILDDRPEGFDALEDWSSVFSLGEQQRLAFARIVLSRPKFAILDEGTSALDVANEHRVYTLLRNLGISYVSVGHRPTLCDFHETVLEILPESQWRTLSADEYRAQQ</sequence>
<dbReference type="SUPFAM" id="SSF90123">
    <property type="entry name" value="ABC transporter transmembrane region"/>
    <property type="match status" value="1"/>
</dbReference>
<dbReference type="PANTHER" id="PTHR11384">
    <property type="entry name" value="ATP-BINDING CASSETTE, SUB-FAMILY D MEMBER"/>
    <property type="match status" value="1"/>
</dbReference>
<keyword evidence="4" id="KW-0547">Nucleotide-binding</keyword>
<dbReference type="PROSITE" id="PS50893">
    <property type="entry name" value="ABC_TRANSPORTER_2"/>
    <property type="match status" value="1"/>
</dbReference>
<dbReference type="RefSeq" id="WP_011243214.1">
    <property type="nucleotide sequence ID" value="NC_006576.1"/>
</dbReference>
<dbReference type="GO" id="GO:0005524">
    <property type="term" value="F:ATP binding"/>
    <property type="evidence" value="ECO:0007669"/>
    <property type="project" value="UniProtKB-KW"/>
</dbReference>
<dbReference type="Pfam" id="PF00005">
    <property type="entry name" value="ABC_tran"/>
    <property type="match status" value="1"/>
</dbReference>
<keyword evidence="2" id="KW-0813">Transport</keyword>
<feature type="transmembrane region" description="Helical" evidence="8">
    <location>
        <begin position="245"/>
        <end position="266"/>
    </location>
</feature>
<evidence type="ECO:0000259" key="9">
    <source>
        <dbReference type="PROSITE" id="PS50893"/>
    </source>
</evidence>
<dbReference type="InterPro" id="IPR003593">
    <property type="entry name" value="AAA+_ATPase"/>
</dbReference>
<dbReference type="Gene3D" id="1.20.1560.10">
    <property type="entry name" value="ABC transporter type 1, transmembrane domain"/>
    <property type="match status" value="1"/>
</dbReference>
<evidence type="ECO:0000256" key="4">
    <source>
        <dbReference type="ARBA" id="ARBA00022741"/>
    </source>
</evidence>
<keyword evidence="3 8" id="KW-0812">Transmembrane</keyword>
<comment type="subcellular location">
    <subcellularLocation>
        <location evidence="1">Cell membrane</location>
        <topology evidence="1">Multi-pass membrane protein</topology>
    </subcellularLocation>
</comment>
<dbReference type="PROSITE" id="PS50929">
    <property type="entry name" value="ABC_TM1F"/>
    <property type="match status" value="1"/>
</dbReference>
<feature type="transmembrane region" description="Helical" evidence="8">
    <location>
        <begin position="94"/>
        <end position="113"/>
    </location>
</feature>
<evidence type="ECO:0000256" key="5">
    <source>
        <dbReference type="ARBA" id="ARBA00022840"/>
    </source>
</evidence>
<dbReference type="GO" id="GO:0005886">
    <property type="term" value="C:plasma membrane"/>
    <property type="evidence" value="ECO:0007669"/>
    <property type="project" value="UniProtKB-SubCell"/>
</dbReference>
<dbReference type="SMART" id="SM00382">
    <property type="entry name" value="AAA"/>
    <property type="match status" value="1"/>
</dbReference>
<dbReference type="InterPro" id="IPR003439">
    <property type="entry name" value="ABC_transporter-like_ATP-bd"/>
</dbReference>
<organism evidence="11 12">
    <name type="scientific">Synechococcus sp. (strain ATCC 27144 / PCC 6301 / SAUG 1402/1)</name>
    <name type="common">Anacystis nidulans</name>
    <dbReference type="NCBI Taxonomy" id="269084"/>
    <lineage>
        <taxon>Bacteria</taxon>
        <taxon>Bacillati</taxon>
        <taxon>Cyanobacteriota</taxon>
        <taxon>Cyanophyceae</taxon>
        <taxon>Synechococcales</taxon>
        <taxon>Synechococcaceae</taxon>
        <taxon>Synechococcus</taxon>
    </lineage>
</organism>
<dbReference type="PANTHER" id="PTHR11384:SF59">
    <property type="entry name" value="LYSOSOMAL COBALAMIN TRANSPORTER ABCD4"/>
    <property type="match status" value="1"/>
</dbReference>
<dbReference type="InterPro" id="IPR027417">
    <property type="entry name" value="P-loop_NTPase"/>
</dbReference>
<feature type="transmembrane region" description="Helical" evidence="8">
    <location>
        <begin position="37"/>
        <end position="60"/>
    </location>
</feature>
<dbReference type="InterPro" id="IPR036640">
    <property type="entry name" value="ABC1_TM_sf"/>
</dbReference>
<keyword evidence="7 8" id="KW-0472">Membrane</keyword>
<dbReference type="eggNOG" id="COG4178">
    <property type="taxonomic scope" value="Bacteria"/>
</dbReference>
<dbReference type="GO" id="GO:0016887">
    <property type="term" value="F:ATP hydrolysis activity"/>
    <property type="evidence" value="ECO:0007669"/>
    <property type="project" value="InterPro"/>
</dbReference>
<evidence type="ECO:0000313" key="12">
    <source>
        <dbReference type="Proteomes" id="UP000001175"/>
    </source>
</evidence>